<dbReference type="PANTHER" id="PTHR33285:SF32">
    <property type="entry name" value="PHYTOSULFOKINES 5"/>
    <property type="match status" value="1"/>
</dbReference>
<dbReference type="GO" id="GO:0008283">
    <property type="term" value="P:cell population proliferation"/>
    <property type="evidence" value="ECO:0007669"/>
    <property type="project" value="UniProtKB-UniRule"/>
</dbReference>
<dbReference type="Proteomes" id="UP000019116">
    <property type="component" value="Chromosome 5B"/>
</dbReference>
<keyword evidence="7 10" id="KW-0732">Signal</keyword>
<dbReference type="Gramene" id="TraesNOR5B03G02884250.1">
    <property type="protein sequence ID" value="TraesNOR5B03G02884250.1"/>
    <property type="gene ID" value="TraesNOR5B03G02884250"/>
</dbReference>
<dbReference type="Gramene" id="TraesCS5B02G130300.1">
    <property type="protein sequence ID" value="TraesCS5B02G130300.1"/>
    <property type="gene ID" value="TraesCS5B02G130300"/>
</dbReference>
<evidence type="ECO:0000256" key="9">
    <source>
        <dbReference type="ARBA" id="ARBA00023030"/>
    </source>
</evidence>
<dbReference type="Gramene" id="TraesRN5B0100359800.1">
    <property type="protein sequence ID" value="TraesRN5B0100359800.1"/>
    <property type="gene ID" value="TraesRN5B0100359800"/>
</dbReference>
<evidence type="ECO:0000256" key="1">
    <source>
        <dbReference type="ARBA" id="ARBA00003158"/>
    </source>
</evidence>
<dbReference type="Gramene" id="TraesSYM7B03G04163710.2">
    <property type="protein sequence ID" value="TraesSYM7B03G04163710.2"/>
    <property type="gene ID" value="TraesSYM7B03G04163710"/>
</dbReference>
<dbReference type="GO" id="GO:0030154">
    <property type="term" value="P:cell differentiation"/>
    <property type="evidence" value="ECO:0007669"/>
    <property type="project" value="UniProtKB-UniRule"/>
</dbReference>
<dbReference type="Gramene" id="TraesPARA_EIv1.0_1663380.1">
    <property type="protein sequence ID" value="TraesPARA_EIv1.0_1663380.1.CDS"/>
    <property type="gene ID" value="TraesPARA_EIv1.0_1663380"/>
</dbReference>
<comment type="PTM">
    <text evidence="10">Sulfation is important for activity and for the binding to a putative membrane receptor.</text>
</comment>
<evidence type="ECO:0000256" key="3">
    <source>
        <dbReference type="ARBA" id="ARBA00010781"/>
    </source>
</evidence>
<feature type="compositionally biased region" description="Acidic residues" evidence="11">
    <location>
        <begin position="83"/>
        <end position="98"/>
    </location>
</feature>
<protein>
    <recommendedName>
        <fullName evidence="10">Phytosulfokine</fullName>
    </recommendedName>
    <component>
        <recommendedName>
            <fullName evidence="10">Phytosulfokine-alpha</fullName>
            <shortName evidence="10">PSK-alpha</shortName>
            <shortName evidence="10">Phytosulfokine-a</shortName>
        </recommendedName>
    </component>
    <component>
        <recommendedName>
            <fullName evidence="10">Phytosulfokine-beta</fullName>
            <shortName evidence="10">PSK-beta</shortName>
            <shortName evidence="10">Phytosulfokine-b</shortName>
        </recommendedName>
    </component>
</protein>
<dbReference type="PANTHER" id="PTHR33285">
    <property type="entry name" value="PHYTOSULFOKINES 3"/>
    <property type="match status" value="1"/>
</dbReference>
<dbReference type="KEGG" id="taes:123111189"/>
<name>A0A3B6LJJ0_WHEAT</name>
<dbReference type="STRING" id="4565.A0A3B6LJJ0"/>
<dbReference type="Pfam" id="PF06404">
    <property type="entry name" value="PSK"/>
    <property type="match status" value="1"/>
</dbReference>
<gene>
    <name evidence="12" type="primary">LOC123111189</name>
</gene>
<keyword evidence="4 10" id="KW-0217">Developmental protein</keyword>
<dbReference type="Gramene" id="TraesROB_scaffold_113958_01G000100.1">
    <property type="protein sequence ID" value="TraesROB_scaffold_113958_01G000100.1"/>
    <property type="gene ID" value="TraesROB_scaffold_113958_01G000100"/>
</dbReference>
<organism evidence="12">
    <name type="scientific">Triticum aestivum</name>
    <name type="common">Wheat</name>
    <dbReference type="NCBI Taxonomy" id="4565"/>
    <lineage>
        <taxon>Eukaryota</taxon>
        <taxon>Viridiplantae</taxon>
        <taxon>Streptophyta</taxon>
        <taxon>Embryophyta</taxon>
        <taxon>Tracheophyta</taxon>
        <taxon>Spermatophyta</taxon>
        <taxon>Magnoliopsida</taxon>
        <taxon>Liliopsida</taxon>
        <taxon>Poales</taxon>
        <taxon>Poaceae</taxon>
        <taxon>BOP clade</taxon>
        <taxon>Pooideae</taxon>
        <taxon>Triticodae</taxon>
        <taxon>Triticeae</taxon>
        <taxon>Triticinae</taxon>
        <taxon>Triticum</taxon>
    </lineage>
</organism>
<dbReference type="Gramene" id="TraesLAC5B03G02810820.1">
    <property type="protein sequence ID" value="TraesLAC5B03G02810820.1"/>
    <property type="gene ID" value="TraesLAC5B03G02810820"/>
</dbReference>
<keyword evidence="13" id="KW-1185">Reference proteome</keyword>
<evidence type="ECO:0000256" key="2">
    <source>
        <dbReference type="ARBA" id="ARBA00004613"/>
    </source>
</evidence>
<evidence type="ECO:0000256" key="8">
    <source>
        <dbReference type="ARBA" id="ARBA00022782"/>
    </source>
</evidence>
<reference evidence="12" key="1">
    <citation type="submission" date="2018-08" db="EMBL/GenBank/DDBJ databases">
        <authorList>
            <person name="Rossello M."/>
        </authorList>
    </citation>
    <scope>NUCLEOTIDE SEQUENCE [LARGE SCALE GENOMIC DNA]</scope>
    <source>
        <strain evidence="12">cv. Chinese Spring</strain>
    </source>
</reference>
<dbReference type="Gramene" id="TraesJAG5B03G02855910.1">
    <property type="protein sequence ID" value="TraesJAG5B03G02855910.1"/>
    <property type="gene ID" value="TraesJAG5B03G02855910"/>
</dbReference>
<keyword evidence="6 10" id="KW-0765">Sulfation</keyword>
<dbReference type="Gramene" id="TraesLDM5B03G02859600.1">
    <property type="protein sequence ID" value="TraesLDM5B03G02859600.1"/>
    <property type="gene ID" value="TraesLDM5B03G02859600"/>
</dbReference>
<keyword evidence="8 10" id="KW-0221">Differentiation</keyword>
<evidence type="ECO:0000256" key="6">
    <source>
        <dbReference type="ARBA" id="ARBA00022641"/>
    </source>
</evidence>
<dbReference type="Gramene" id="TraesCAD_scaffold_088450_01G000100.1">
    <property type="protein sequence ID" value="TraesCAD_scaffold_088450_01G000100.1"/>
    <property type="gene ID" value="TraesCAD_scaffold_088450_01G000100"/>
</dbReference>
<keyword evidence="5 10" id="KW-0964">Secreted</keyword>
<sequence length="123" mass="13010">MTRRCSPPLAPLALLLLLCFSYGAAAARPLPANTAPHQGIAVARAKAADAATTDGLVSLKEEGGKARNGGEAVSPPEATAEGMEVEAEEEACEEGNEGEECMQRRLLHDAHLDYIYTQHKGRP</sequence>
<evidence type="ECO:0000313" key="12">
    <source>
        <dbReference type="EnsemblPlants" id="TraesCS5B02G130300.1"/>
    </source>
</evidence>
<comment type="PTM">
    <text evidence="10">PSK-alpha is produced by endopeptidase digestion. PSK-beta is produced from PSK-alpha by exopeptidase digestion.</text>
</comment>
<dbReference type="GeneID" id="123111189"/>
<dbReference type="Gramene" id="TraesKAR5B01G0161720.1">
    <property type="protein sequence ID" value="cds.TraesKAR5B01G0161720.1"/>
    <property type="gene ID" value="TraesKAR5B01G0161720"/>
</dbReference>
<evidence type="ECO:0000256" key="11">
    <source>
        <dbReference type="SAM" id="MobiDB-lite"/>
    </source>
</evidence>
<dbReference type="Gramene" id="TraesSTA5B03G02849350.1">
    <property type="protein sequence ID" value="TraesSTA5B03G02849350.1"/>
    <property type="gene ID" value="TraesSTA5B03G02849350"/>
</dbReference>
<dbReference type="Gramene" id="TraesWEE_scaffold_072135_01G000100.1">
    <property type="protein sequence ID" value="TraesWEE_scaffold_072135_01G000100.1"/>
    <property type="gene ID" value="TraesWEE_scaffold_072135_01G000100"/>
</dbReference>
<keyword evidence="9 10" id="KW-0339">Growth factor</keyword>
<feature type="region of interest" description="Disordered" evidence="11">
    <location>
        <begin position="59"/>
        <end position="98"/>
    </location>
</feature>
<dbReference type="Gramene" id="TraesMAC5B03G02856830.1">
    <property type="protein sequence ID" value="TraesMAC5B03G02856830.1"/>
    <property type="gene ID" value="TraesMAC5B03G02856830"/>
</dbReference>
<dbReference type="EnsemblPlants" id="TraesCS5B02G130300.1">
    <property type="protein sequence ID" value="TraesCS5B02G130300.1"/>
    <property type="gene ID" value="TraesCS5B02G130300"/>
</dbReference>
<evidence type="ECO:0000256" key="7">
    <source>
        <dbReference type="ARBA" id="ARBA00022729"/>
    </source>
</evidence>
<feature type="chain" id="PRO_5031599091" description="Phytosulfokine" evidence="10">
    <location>
        <begin position="27"/>
        <end position="123"/>
    </location>
</feature>
<dbReference type="OMA" id="MMKRCSR"/>
<dbReference type="GO" id="GO:0008083">
    <property type="term" value="F:growth factor activity"/>
    <property type="evidence" value="ECO:0007669"/>
    <property type="project" value="UniProtKB-UniRule"/>
</dbReference>
<feature type="signal peptide" evidence="10">
    <location>
        <begin position="1"/>
        <end position="26"/>
    </location>
</feature>
<dbReference type="Gramene" id="TraesCLE_scaffold_038208_01G000100.1">
    <property type="protein sequence ID" value="TraesCLE_scaffold_038208_01G000100.1"/>
    <property type="gene ID" value="TraesCLE_scaffold_038208_01G000100"/>
</dbReference>
<comment type="subcellular location">
    <subcellularLocation>
        <location evidence="2 10">Secreted</location>
    </subcellularLocation>
</comment>
<dbReference type="Gramene" id="TraesARI7B03G04177070.1">
    <property type="protein sequence ID" value="TraesARI7B03G04177070.1"/>
    <property type="gene ID" value="TraesARI7B03G04177070"/>
</dbReference>
<accession>A0A3B6LJJ0</accession>
<evidence type="ECO:0000256" key="5">
    <source>
        <dbReference type="ARBA" id="ARBA00022525"/>
    </source>
</evidence>
<comment type="function">
    <text evidence="1 10">Promotes plant cell differentiation, organogenesis and somatic embryogenesis as well as cell proliferation.</text>
</comment>
<dbReference type="Gramene" id="TraesJUL5B03G02878560.2">
    <property type="protein sequence ID" value="TraesJUL5B03G02878560.2"/>
    <property type="gene ID" value="TraesJUL5B03G02878560"/>
</dbReference>
<dbReference type="RefSeq" id="XP_044387854.1">
    <property type="nucleotide sequence ID" value="XM_044531919.1"/>
</dbReference>
<dbReference type="Gramene" id="TraesCS5B03G0360200.1">
    <property type="protein sequence ID" value="TraesCS5B03G0360200.1.CDS"/>
    <property type="gene ID" value="TraesCS5B03G0360200"/>
</dbReference>
<dbReference type="GO" id="GO:0005576">
    <property type="term" value="C:extracellular region"/>
    <property type="evidence" value="ECO:0007669"/>
    <property type="project" value="UniProtKB-SubCell"/>
</dbReference>
<dbReference type="InterPro" id="IPR009438">
    <property type="entry name" value="Phytosulfokine"/>
</dbReference>
<reference evidence="12" key="2">
    <citation type="submission" date="2018-10" db="UniProtKB">
        <authorList>
            <consortium name="EnsemblPlants"/>
        </authorList>
    </citation>
    <scope>IDENTIFICATION</scope>
</reference>
<proteinExistence type="inferred from homology"/>
<dbReference type="AlphaFoldDB" id="A0A3B6LJJ0"/>
<evidence type="ECO:0000256" key="4">
    <source>
        <dbReference type="ARBA" id="ARBA00022473"/>
    </source>
</evidence>
<evidence type="ECO:0000313" key="13">
    <source>
        <dbReference type="Proteomes" id="UP000019116"/>
    </source>
</evidence>
<comment type="similarity">
    <text evidence="3 10">Belongs to the phytosulfokine family.</text>
</comment>
<evidence type="ECO:0000256" key="10">
    <source>
        <dbReference type="RuleBase" id="RU368031"/>
    </source>
</evidence>